<organism evidence="1 2">
    <name type="scientific">Stylosanthes scabra</name>
    <dbReference type="NCBI Taxonomy" id="79078"/>
    <lineage>
        <taxon>Eukaryota</taxon>
        <taxon>Viridiplantae</taxon>
        <taxon>Streptophyta</taxon>
        <taxon>Embryophyta</taxon>
        <taxon>Tracheophyta</taxon>
        <taxon>Spermatophyta</taxon>
        <taxon>Magnoliopsida</taxon>
        <taxon>eudicotyledons</taxon>
        <taxon>Gunneridae</taxon>
        <taxon>Pentapetalae</taxon>
        <taxon>rosids</taxon>
        <taxon>fabids</taxon>
        <taxon>Fabales</taxon>
        <taxon>Fabaceae</taxon>
        <taxon>Papilionoideae</taxon>
        <taxon>50 kb inversion clade</taxon>
        <taxon>dalbergioids sensu lato</taxon>
        <taxon>Dalbergieae</taxon>
        <taxon>Pterocarpus clade</taxon>
        <taxon>Stylosanthes</taxon>
    </lineage>
</organism>
<sequence length="139" mass="15714">MARRESRVCIELGVQGPKLSTLNRFVANWNRLYPCGLKENYLTFNRVESEFDPESTPSSKPYELFRIESSRLVPEPIHFHPDFTFNVRKALRVDSSTSELIPKRSVRGVKRTRCSAYGNNGPSGVVSVCGAFVSTWDIG</sequence>
<comment type="caution">
    <text evidence="1">The sequence shown here is derived from an EMBL/GenBank/DDBJ whole genome shotgun (WGS) entry which is preliminary data.</text>
</comment>
<protein>
    <submittedName>
        <fullName evidence="1">Uncharacterized protein</fullName>
    </submittedName>
</protein>
<evidence type="ECO:0000313" key="2">
    <source>
        <dbReference type="Proteomes" id="UP001341840"/>
    </source>
</evidence>
<name>A0ABU6WRE0_9FABA</name>
<keyword evidence="2" id="KW-1185">Reference proteome</keyword>
<gene>
    <name evidence="1" type="ORF">PIB30_076128</name>
</gene>
<dbReference type="EMBL" id="JASCZI010182232">
    <property type="protein sequence ID" value="MED6187406.1"/>
    <property type="molecule type" value="Genomic_DNA"/>
</dbReference>
<accession>A0ABU6WRE0</accession>
<proteinExistence type="predicted"/>
<dbReference type="Proteomes" id="UP001341840">
    <property type="component" value="Unassembled WGS sequence"/>
</dbReference>
<reference evidence="1 2" key="1">
    <citation type="journal article" date="2023" name="Plants (Basel)">
        <title>Bridging the Gap: Combining Genomics and Transcriptomics Approaches to Understand Stylosanthes scabra, an Orphan Legume from the Brazilian Caatinga.</title>
        <authorList>
            <person name="Ferreira-Neto J.R.C."/>
            <person name="da Silva M.D."/>
            <person name="Binneck E."/>
            <person name="de Melo N.F."/>
            <person name="da Silva R.H."/>
            <person name="de Melo A.L.T.M."/>
            <person name="Pandolfi V."/>
            <person name="Bustamante F.O."/>
            <person name="Brasileiro-Vidal A.C."/>
            <person name="Benko-Iseppon A.M."/>
        </authorList>
    </citation>
    <scope>NUCLEOTIDE SEQUENCE [LARGE SCALE GENOMIC DNA]</scope>
    <source>
        <tissue evidence="1">Leaves</tissue>
    </source>
</reference>
<evidence type="ECO:0000313" key="1">
    <source>
        <dbReference type="EMBL" id="MED6187406.1"/>
    </source>
</evidence>